<gene>
    <name evidence="1" type="ORF">IC609_01450</name>
</gene>
<accession>A0A927IKT0</accession>
<reference evidence="1" key="1">
    <citation type="submission" date="2020-09" db="EMBL/GenBank/DDBJ databases">
        <title>Genome seq and assembly of Limnohabitants sp.</title>
        <authorList>
            <person name="Chhetri G."/>
        </authorList>
    </citation>
    <scope>NUCLEOTIDE SEQUENCE</scope>
    <source>
        <strain evidence="1">JUR4</strain>
    </source>
</reference>
<comment type="caution">
    <text evidence="1">The sequence shown here is derived from an EMBL/GenBank/DDBJ whole genome shotgun (WGS) entry which is preliminary data.</text>
</comment>
<dbReference type="Pfam" id="PF00353">
    <property type="entry name" value="HemolysinCabind"/>
    <property type="match status" value="3"/>
</dbReference>
<evidence type="ECO:0000313" key="1">
    <source>
        <dbReference type="EMBL" id="MBD8049192.1"/>
    </source>
</evidence>
<dbReference type="InterPro" id="IPR001343">
    <property type="entry name" value="Hemolysn_Ca-bd"/>
</dbReference>
<dbReference type="InterPro" id="IPR018511">
    <property type="entry name" value="Hemolysin-typ_Ca-bd_CS"/>
</dbReference>
<dbReference type="Gene3D" id="2.150.10.10">
    <property type="entry name" value="Serralysin-like metalloprotease, C-terminal"/>
    <property type="match status" value="2"/>
</dbReference>
<name>A0A927IKT0_9BURK</name>
<dbReference type="PROSITE" id="PS00330">
    <property type="entry name" value="HEMOLYSIN_CALCIUM"/>
    <property type="match status" value="2"/>
</dbReference>
<organism evidence="1 2">
    <name type="scientific">Limnohabitans radicicola</name>
    <dbReference type="NCBI Taxonomy" id="2771427"/>
    <lineage>
        <taxon>Bacteria</taxon>
        <taxon>Pseudomonadati</taxon>
        <taxon>Pseudomonadota</taxon>
        <taxon>Betaproteobacteria</taxon>
        <taxon>Burkholderiales</taxon>
        <taxon>Comamonadaceae</taxon>
        <taxon>Limnohabitans</taxon>
    </lineage>
</organism>
<dbReference type="SUPFAM" id="SSF55486">
    <property type="entry name" value="Metalloproteases ('zincins'), catalytic domain"/>
    <property type="match status" value="1"/>
</dbReference>
<sequence>MGIASLSKNPYALTGNSIIDATTNGYKWYFPAGASQVLNWSVSSSAWSHPSLQTSAIQKNFTQAFANIAEFIDVTFNFLGYVDGSGNKYGYENARLQGSDMNITFAYEGLTSSGFLLSDKKFTSASATAFCYFPDADLDTLEYFGAPGDTWLNYNNPFISSRNFNVGTNGFQLLSHEILHGLGLKHPHDSGGTGRPTYTQLGIQFADRQWVSIMSYDLTKNGGDSAYQGSQPIGPMIYDAIALQFLYGESKFNSGNTTYDINQYLGNYYNCQWDASGTDTLNGANLTYGVVVDLGYEKESNGSKIHNVGFITTWLDSLNLSDNGTNPEKWTWLWGEYENIIGSNFNDIFNGNDFNNDINGGSGDDYMSGREGDDRFDWDSSQRGGADTMVGGLGNDIYVLDSVYDNIIELGGEGVDTVYVGFNYSITNTFLENIRTFSDQTTPLVFTGNSWNNIIVSGDGADTIYGNEGDDTLTGGNGSDFINGGVGTDTASWTRKAVNFQLIKVAGGWQVKDKTGTEGTDTVSNVERLQFADKNVIIDSNAHVSYANLPVGLYQFFITAFNAAPGVTYMDQLAAAYGAGMSVKQIVDVFTTKSQFTDMYPTGMSNAQLAQALVNNIVKTSASDATKQQAVKDITDAMSNAKWTVGQVIYQVFGNLTNFAYTDPTWGNTAKQFANEIAVAKTYTDTLSQSTTDLATLRSVMAPVSHLTDVSTPELQITLIGQALMG</sequence>
<dbReference type="Proteomes" id="UP000647424">
    <property type="component" value="Unassembled WGS sequence"/>
</dbReference>
<dbReference type="SUPFAM" id="SSF51120">
    <property type="entry name" value="beta-Roll"/>
    <property type="match status" value="2"/>
</dbReference>
<evidence type="ECO:0000313" key="2">
    <source>
        <dbReference type="Proteomes" id="UP000647424"/>
    </source>
</evidence>
<keyword evidence="2" id="KW-1185">Reference proteome</keyword>
<evidence type="ECO:0008006" key="3">
    <source>
        <dbReference type="Google" id="ProtNLM"/>
    </source>
</evidence>
<dbReference type="AlphaFoldDB" id="A0A927IKT0"/>
<proteinExistence type="predicted"/>
<protein>
    <recommendedName>
        <fullName evidence="3">Peptidase metallopeptidase domain-containing protein</fullName>
    </recommendedName>
</protein>
<dbReference type="EMBL" id="JACYFT010000001">
    <property type="protein sequence ID" value="MBD8049192.1"/>
    <property type="molecule type" value="Genomic_DNA"/>
</dbReference>
<dbReference type="GO" id="GO:0005509">
    <property type="term" value="F:calcium ion binding"/>
    <property type="evidence" value="ECO:0007669"/>
    <property type="project" value="InterPro"/>
</dbReference>
<dbReference type="InterPro" id="IPR011049">
    <property type="entry name" value="Serralysin-like_metalloprot_C"/>
</dbReference>
<dbReference type="InterPro" id="IPR024079">
    <property type="entry name" value="MetalloPept_cat_dom_sf"/>
</dbReference>
<dbReference type="RefSeq" id="WP_191817680.1">
    <property type="nucleotide sequence ID" value="NZ_JACYFT010000001.1"/>
</dbReference>
<dbReference type="GO" id="GO:0008237">
    <property type="term" value="F:metallopeptidase activity"/>
    <property type="evidence" value="ECO:0007669"/>
    <property type="project" value="InterPro"/>
</dbReference>
<dbReference type="Gene3D" id="3.40.390.10">
    <property type="entry name" value="Collagenase (Catalytic Domain)"/>
    <property type="match status" value="1"/>
</dbReference>
<dbReference type="PRINTS" id="PR00313">
    <property type="entry name" value="CABNDNGRPT"/>
</dbReference>